<evidence type="ECO:0000313" key="3">
    <source>
        <dbReference type="Proteomes" id="UP000504636"/>
    </source>
</evidence>
<proteinExistence type="predicted"/>
<name>A0A6A6ZB27_9PEZI</name>
<evidence type="ECO:0000313" key="4">
    <source>
        <dbReference type="RefSeq" id="XP_033584863.1"/>
    </source>
</evidence>
<feature type="compositionally biased region" description="Basic and acidic residues" evidence="1">
    <location>
        <begin position="317"/>
        <end position="339"/>
    </location>
</feature>
<feature type="compositionally biased region" description="Basic and acidic residues" evidence="1">
    <location>
        <begin position="460"/>
        <end position="487"/>
    </location>
</feature>
<dbReference type="AlphaFoldDB" id="A0A6A6ZB27"/>
<protein>
    <submittedName>
        <fullName evidence="2 4">Uncharacterized protein</fullName>
    </submittedName>
</protein>
<reference evidence="2 4" key="1">
    <citation type="journal article" date="2020" name="Stud. Mycol.">
        <title>101 Dothideomycetes genomes: a test case for predicting lifestyles and emergence of pathogens.</title>
        <authorList>
            <person name="Haridas S."/>
            <person name="Albert R."/>
            <person name="Binder M."/>
            <person name="Bloem J."/>
            <person name="Labutti K."/>
            <person name="Salamov A."/>
            <person name="Andreopoulos B."/>
            <person name="Baker S."/>
            <person name="Barry K."/>
            <person name="Bills G."/>
            <person name="Bluhm B."/>
            <person name="Cannon C."/>
            <person name="Castanera R."/>
            <person name="Culley D."/>
            <person name="Daum C."/>
            <person name="Ezra D."/>
            <person name="Gonzalez J."/>
            <person name="Henrissat B."/>
            <person name="Kuo A."/>
            <person name="Liang C."/>
            <person name="Lipzen A."/>
            <person name="Lutzoni F."/>
            <person name="Magnuson J."/>
            <person name="Mondo S."/>
            <person name="Nolan M."/>
            <person name="Ohm R."/>
            <person name="Pangilinan J."/>
            <person name="Park H.-J."/>
            <person name="Ramirez L."/>
            <person name="Alfaro M."/>
            <person name="Sun H."/>
            <person name="Tritt A."/>
            <person name="Yoshinaga Y."/>
            <person name="Zwiers L.-H."/>
            <person name="Turgeon B."/>
            <person name="Goodwin S."/>
            <person name="Spatafora J."/>
            <person name="Crous P."/>
            <person name="Grigoriev I."/>
        </authorList>
    </citation>
    <scope>NUCLEOTIDE SEQUENCE</scope>
    <source>
        <strain evidence="2 4">CBS 304.34</strain>
    </source>
</reference>
<dbReference type="GeneID" id="54465706"/>
<feature type="region of interest" description="Disordered" evidence="1">
    <location>
        <begin position="244"/>
        <end position="274"/>
    </location>
</feature>
<evidence type="ECO:0000256" key="1">
    <source>
        <dbReference type="SAM" id="MobiDB-lite"/>
    </source>
</evidence>
<reference evidence="4" key="3">
    <citation type="submission" date="2025-04" db="UniProtKB">
        <authorList>
            <consortium name="RefSeq"/>
        </authorList>
    </citation>
    <scope>IDENTIFICATION</scope>
    <source>
        <strain evidence="4">CBS 304.34</strain>
    </source>
</reference>
<sequence length="599" mass="65844">MAIQPGVGLLGQLLGAGPLPPEIPAYMNNPTPAAQTPRCTHSDTAFCRITGTVLVQKGDLATFSTLFPTSVPLLGSTHWVIHHGLAQALLFFWAMPIEFASLVESVVIVEDGSGPGVFCSLEMEHFMSLESMDDINFTGEGARPLHFSEDERAVQTFLKSALEPVLHHQRVRSGGVRLRFMSNLTGICRAPDVLEELRRRNVPGARGPTFKDQYREELKVDNFWKELMGEEVERPQRLIEELSKDRGFANPKAQTPKAAPAIKQTKRKRATAKGIQHLKNLKSVSSAPLGKALLTNIPSDKPGAQRAWSASPHNQGRRRDREEEPDREATNRPLTCHREGGRFEPYHDVERFRSLRYEAAKRTFKFTGPRRDSAQFLKPLNPDTPPVQTGMATPKPKENPGQDTSSRATLGSVDAQNADLILQSRTTLAPSLQNNEHVYEPSGSSKAKAAEEDEVENVEPDVHFEPVVRLTEGRDQDERGARGANIQDERQAVQRLWCDSYRSTNPSSECSFNSNSLPSHLSALRLTSQGSSPFDTPPSLPPRGPRPHQLSNSSTPGRTITTTAASGSGSSSATSRRSQVAVDAEARFKCAVQDTVAAF</sequence>
<dbReference type="RefSeq" id="XP_033584863.1">
    <property type="nucleotide sequence ID" value="XM_033724813.1"/>
</dbReference>
<feature type="compositionally biased region" description="Pro residues" evidence="1">
    <location>
        <begin position="535"/>
        <end position="544"/>
    </location>
</feature>
<dbReference type="EMBL" id="MU003692">
    <property type="protein sequence ID" value="KAF2817899.1"/>
    <property type="molecule type" value="Genomic_DNA"/>
</dbReference>
<feature type="compositionally biased region" description="Low complexity" evidence="1">
    <location>
        <begin position="557"/>
        <end position="578"/>
    </location>
</feature>
<gene>
    <name evidence="2 4" type="ORF">BDZ99DRAFT_514121</name>
</gene>
<accession>A0A6A6ZB27</accession>
<evidence type="ECO:0000313" key="2">
    <source>
        <dbReference type="EMBL" id="KAF2817899.1"/>
    </source>
</evidence>
<feature type="region of interest" description="Disordered" evidence="1">
    <location>
        <begin position="429"/>
        <end position="487"/>
    </location>
</feature>
<reference evidence="4" key="2">
    <citation type="submission" date="2020-04" db="EMBL/GenBank/DDBJ databases">
        <authorList>
            <consortium name="NCBI Genome Project"/>
        </authorList>
    </citation>
    <scope>NUCLEOTIDE SEQUENCE</scope>
    <source>
        <strain evidence="4">CBS 304.34</strain>
    </source>
</reference>
<feature type="region of interest" description="Disordered" evidence="1">
    <location>
        <begin position="371"/>
        <end position="408"/>
    </location>
</feature>
<dbReference type="Proteomes" id="UP000504636">
    <property type="component" value="Unplaced"/>
</dbReference>
<organism evidence="2">
    <name type="scientific">Mytilinidion resinicola</name>
    <dbReference type="NCBI Taxonomy" id="574789"/>
    <lineage>
        <taxon>Eukaryota</taxon>
        <taxon>Fungi</taxon>
        <taxon>Dikarya</taxon>
        <taxon>Ascomycota</taxon>
        <taxon>Pezizomycotina</taxon>
        <taxon>Dothideomycetes</taxon>
        <taxon>Pleosporomycetidae</taxon>
        <taxon>Mytilinidiales</taxon>
        <taxon>Mytilinidiaceae</taxon>
        <taxon>Mytilinidion</taxon>
    </lineage>
</organism>
<feature type="region of interest" description="Disordered" evidence="1">
    <location>
        <begin position="293"/>
        <end position="339"/>
    </location>
</feature>
<feature type="region of interest" description="Disordered" evidence="1">
    <location>
        <begin position="527"/>
        <end position="578"/>
    </location>
</feature>
<keyword evidence="3" id="KW-1185">Reference proteome</keyword>